<evidence type="ECO:0000313" key="2">
    <source>
        <dbReference type="EMBL" id="KAF1995366.1"/>
    </source>
</evidence>
<name>A0A6A5WCL5_9PLEO</name>
<dbReference type="EMBL" id="ML977640">
    <property type="protein sequence ID" value="KAF1995366.1"/>
    <property type="molecule type" value="Genomic_DNA"/>
</dbReference>
<evidence type="ECO:0000256" key="1">
    <source>
        <dbReference type="SAM" id="Phobius"/>
    </source>
</evidence>
<keyword evidence="1" id="KW-1133">Transmembrane helix</keyword>
<feature type="transmembrane region" description="Helical" evidence="1">
    <location>
        <begin position="28"/>
        <end position="50"/>
    </location>
</feature>
<dbReference type="AlphaFoldDB" id="A0A6A5WCL5"/>
<dbReference type="Proteomes" id="UP000799779">
    <property type="component" value="Unassembled WGS sequence"/>
</dbReference>
<proteinExistence type="predicted"/>
<reference evidence="2" key="1">
    <citation type="journal article" date="2020" name="Stud. Mycol.">
        <title>101 Dothideomycetes genomes: a test case for predicting lifestyles and emergence of pathogens.</title>
        <authorList>
            <person name="Haridas S."/>
            <person name="Albert R."/>
            <person name="Binder M."/>
            <person name="Bloem J."/>
            <person name="Labutti K."/>
            <person name="Salamov A."/>
            <person name="Andreopoulos B."/>
            <person name="Baker S."/>
            <person name="Barry K."/>
            <person name="Bills G."/>
            <person name="Bluhm B."/>
            <person name="Cannon C."/>
            <person name="Castanera R."/>
            <person name="Culley D."/>
            <person name="Daum C."/>
            <person name="Ezra D."/>
            <person name="Gonzalez J."/>
            <person name="Henrissat B."/>
            <person name="Kuo A."/>
            <person name="Liang C."/>
            <person name="Lipzen A."/>
            <person name="Lutzoni F."/>
            <person name="Magnuson J."/>
            <person name="Mondo S."/>
            <person name="Nolan M."/>
            <person name="Ohm R."/>
            <person name="Pangilinan J."/>
            <person name="Park H.-J."/>
            <person name="Ramirez L."/>
            <person name="Alfaro M."/>
            <person name="Sun H."/>
            <person name="Tritt A."/>
            <person name="Yoshinaga Y."/>
            <person name="Zwiers L.-H."/>
            <person name="Turgeon B."/>
            <person name="Goodwin S."/>
            <person name="Spatafora J."/>
            <person name="Crous P."/>
            <person name="Grigoriev I."/>
        </authorList>
    </citation>
    <scope>NUCLEOTIDE SEQUENCE</scope>
    <source>
        <strain evidence="2">CBS 123094</strain>
    </source>
</reference>
<feature type="transmembrane region" description="Helical" evidence="1">
    <location>
        <begin position="56"/>
        <end position="75"/>
    </location>
</feature>
<accession>A0A6A5WCL5</accession>
<protein>
    <submittedName>
        <fullName evidence="2">Uncharacterized protein</fullName>
    </submittedName>
</protein>
<evidence type="ECO:0000313" key="3">
    <source>
        <dbReference type="Proteomes" id="UP000799779"/>
    </source>
</evidence>
<keyword evidence="1" id="KW-0472">Membrane</keyword>
<gene>
    <name evidence="2" type="ORF">P154DRAFT_347609</name>
</gene>
<keyword evidence="3" id="KW-1185">Reference proteome</keyword>
<keyword evidence="1" id="KW-0812">Transmembrane</keyword>
<organism evidence="2 3">
    <name type="scientific">Amniculicola lignicola CBS 123094</name>
    <dbReference type="NCBI Taxonomy" id="1392246"/>
    <lineage>
        <taxon>Eukaryota</taxon>
        <taxon>Fungi</taxon>
        <taxon>Dikarya</taxon>
        <taxon>Ascomycota</taxon>
        <taxon>Pezizomycotina</taxon>
        <taxon>Dothideomycetes</taxon>
        <taxon>Pleosporomycetidae</taxon>
        <taxon>Pleosporales</taxon>
        <taxon>Amniculicolaceae</taxon>
        <taxon>Amniculicola</taxon>
    </lineage>
</organism>
<sequence>MNRSTQPHLATSSRPTPSHFRLASNAAWANWAPAGFHVAFLLPVLFALAIHASVDIASVSFQCVALQFIYAYRFCSSRHTASHRIASAPLLVNRQPKICRCWIPRIRRILPYQYACFNKRIRLLGCDLGRETRPHQDAVLVRRKLFVLLYTLLCHVKNHWNLRLYVLRMFLDKVGYGGRDGWGKPTRF</sequence>